<dbReference type="Gene3D" id="1.10.390.10">
    <property type="entry name" value="Neutral Protease Domain 2"/>
    <property type="match status" value="1"/>
</dbReference>
<comment type="similarity">
    <text evidence="1">Belongs to the peptidase M4 family.</text>
</comment>
<evidence type="ECO:0000256" key="1">
    <source>
        <dbReference type="ARBA" id="ARBA00009388"/>
    </source>
</evidence>
<evidence type="ECO:0000256" key="3">
    <source>
        <dbReference type="ARBA" id="ARBA00022723"/>
    </source>
</evidence>
<dbReference type="PANTHER" id="PTHR33794">
    <property type="entry name" value="BACILLOLYSIN"/>
    <property type="match status" value="1"/>
</dbReference>
<dbReference type="Gene3D" id="2.60.40.1120">
    <property type="entry name" value="Carboxypeptidase-like, regulatory domain"/>
    <property type="match status" value="2"/>
</dbReference>
<feature type="active site" evidence="8">
    <location>
        <position position="480"/>
    </location>
</feature>
<dbReference type="GO" id="GO:0004222">
    <property type="term" value="F:metalloendopeptidase activity"/>
    <property type="evidence" value="ECO:0007669"/>
    <property type="project" value="InterPro"/>
</dbReference>
<dbReference type="PANTHER" id="PTHR33794:SF1">
    <property type="entry name" value="BACILLOLYSIN"/>
    <property type="match status" value="1"/>
</dbReference>
<evidence type="ECO:0000256" key="8">
    <source>
        <dbReference type="PIRSR" id="PIRSR623612-1"/>
    </source>
</evidence>
<keyword evidence="13" id="KW-1185">Reference proteome</keyword>
<dbReference type="Gene3D" id="3.10.450.490">
    <property type="match status" value="1"/>
</dbReference>
<feature type="domain" description="FTP" evidence="11">
    <location>
        <begin position="220"/>
        <end position="262"/>
    </location>
</feature>
<dbReference type="GO" id="GO:0006508">
    <property type="term" value="P:proteolysis"/>
    <property type="evidence" value="ECO:0007669"/>
    <property type="project" value="UniProtKB-KW"/>
</dbReference>
<keyword evidence="6" id="KW-0862">Zinc</keyword>
<dbReference type="InterPro" id="IPR008969">
    <property type="entry name" value="CarboxyPept-like_regulatory"/>
</dbReference>
<sequence>MDKMSKYIIENGKKGEERLVLKNEKGVQIAAGKLLSADKFTRRSLRNISKDAADADIELQLKEGFEVKEGTKFEVFKEKDDKLNFRLRESGGNVLIEGNSYDNITDCLEAVNEARESLRDMSYSAELTAIHKMPAFTKKKAVPKFASMAEEIKQAENRSKDTGFSVIMSEKERPSFIMGRISDEKITSAKKAISALNCLHHTMGFENAEQEFSEDDVEIRQDISGTTFYRMKQYHKGIPVFAHTLVVSTDAEGNAESLSGQYLNISCDDTVKITEDEAKAIAERKYGEIISSEGLIYYVDDDDNTSLSWCINTEETKVYVSAVNGTILRTMPNLFTIDINTNRHITTLLNERDDISILNKDGGSPFSLYDGERKIEIYDDHNNTRTETAVEATSEGSTVLSDSQAVTAYNNIKKVYDYYRGVLGHKGADGKGKKIRIVMNYHEYTNRPNACFASGEKRFTKICLATRGGYERSLDVIGHEFTHAVDNAIWAPVYENQSGALDEAYADIMGEFVQDDTLDTHGENKTLRSPRKFDNGKTMKDYKSLGDKEKPGLANDQGYVHDNCQIMTHTAYLIQKKWLTVNRRNRYDLSALFFKSMQYLGQRSNFSDCFYALVRAALTMKVDVKYSYERQKNIGAIADAFLETGIFPNITSYTSAHKNIKVKGRVTDSNDGYAVPGVTVSAYLASGGKCTWSTVTNSNGEYEISLRENENCIIKFSRCDGYMGEIKTGKITSKNCGPWNFVSKISNYITKSSFRICGHVMNPDTGRTVAGATVKIVKGKHTDSQVMTMKPEVELKTDANGYFCTYALPKGEYDVWAYSEISHSEYCRTSIAHVNNSTDPEYILNLTKKKRYYVTGFCIQAANTQSGAKDLVGAGKTLIDVDLNKGAGGDWIYMSYCVGNSVNPITNLLIYESNKKETWKTKTITHNGIKAVYSRLDIDLNKGAGGKYIYICSTRDKQFRPLTKLDVVVRGSGVVRAPYWSGVRSVKASDKSVDSYSDLNAGVRGSSDIYLMQTRKEIM</sequence>
<proteinExistence type="inferred from homology"/>
<keyword evidence="2" id="KW-0645">Protease</keyword>
<dbReference type="PATRIC" id="fig|1341157.4.peg.3048"/>
<evidence type="ECO:0000256" key="4">
    <source>
        <dbReference type="ARBA" id="ARBA00022729"/>
    </source>
</evidence>
<dbReference type="RefSeq" id="WP_037301298.1">
    <property type="nucleotide sequence ID" value="NZ_ATAX01000036.1"/>
</dbReference>
<dbReference type="InterPro" id="IPR011096">
    <property type="entry name" value="FTP_domain"/>
</dbReference>
<gene>
    <name evidence="12" type="ORF">RF007C_13060</name>
</gene>
<keyword evidence="7" id="KW-0482">Metalloprotease</keyword>
<dbReference type="InterPro" id="IPR050728">
    <property type="entry name" value="Zinc_Metalloprotease_M4"/>
</dbReference>
<dbReference type="InterPro" id="IPR036913">
    <property type="entry name" value="YegP-like_sf"/>
</dbReference>
<evidence type="ECO:0000259" key="9">
    <source>
        <dbReference type="Pfam" id="PF01447"/>
    </source>
</evidence>
<dbReference type="EMBL" id="ATAX01000036">
    <property type="protein sequence ID" value="EWM52276.1"/>
    <property type="molecule type" value="Genomic_DNA"/>
</dbReference>
<dbReference type="InterPro" id="IPR027268">
    <property type="entry name" value="Peptidase_M4/M1_CTD_sf"/>
</dbReference>
<evidence type="ECO:0000256" key="6">
    <source>
        <dbReference type="ARBA" id="ARBA00022833"/>
    </source>
</evidence>
<organism evidence="12 13">
    <name type="scientific">Ruminococcus flavefaciens 007c</name>
    <dbReference type="NCBI Taxonomy" id="1341157"/>
    <lineage>
        <taxon>Bacteria</taxon>
        <taxon>Bacillati</taxon>
        <taxon>Bacillota</taxon>
        <taxon>Clostridia</taxon>
        <taxon>Eubacteriales</taxon>
        <taxon>Oscillospiraceae</taxon>
        <taxon>Ruminococcus</taxon>
    </lineage>
</organism>
<comment type="caution">
    <text evidence="12">The sequence shown here is derived from an EMBL/GenBank/DDBJ whole genome shotgun (WGS) entry which is preliminary data.</text>
</comment>
<dbReference type="GO" id="GO:0030246">
    <property type="term" value="F:carbohydrate binding"/>
    <property type="evidence" value="ECO:0007669"/>
    <property type="project" value="InterPro"/>
</dbReference>
<evidence type="ECO:0000259" key="10">
    <source>
        <dbReference type="Pfam" id="PF02868"/>
    </source>
</evidence>
<dbReference type="InterPro" id="IPR001570">
    <property type="entry name" value="Peptidase_M4_C_domain"/>
</dbReference>
<dbReference type="eggNOG" id="COG3227">
    <property type="taxonomic scope" value="Bacteria"/>
</dbReference>
<dbReference type="SUPFAM" id="SSF49452">
    <property type="entry name" value="Starch-binding domain-like"/>
    <property type="match status" value="1"/>
</dbReference>
<reference evidence="12 13" key="1">
    <citation type="journal article" date="2014" name="PLoS ONE">
        <title>Rumen cellulosomics: divergent fiber-degrading strategies revealed by comparative genome-wide analysis of six ruminococcal strains.</title>
        <authorList>
            <person name="Dassa B."/>
            <person name="Borovok I."/>
            <person name="Ruimy-Israeli V."/>
            <person name="Lamed R."/>
            <person name="Flint H.J."/>
            <person name="Duncan S.H."/>
            <person name="Henrissat B."/>
            <person name="Coutinho P."/>
            <person name="Morrison M."/>
            <person name="Mosoni P."/>
            <person name="Yeoman C.J."/>
            <person name="White B.A."/>
            <person name="Bayer E.A."/>
        </authorList>
    </citation>
    <scope>NUCLEOTIDE SEQUENCE [LARGE SCALE GENOMIC DNA]</scope>
    <source>
        <strain evidence="12 13">007c</strain>
    </source>
</reference>
<feature type="domain" description="Peptidase M4 C-terminal" evidence="10">
    <location>
        <begin position="493"/>
        <end position="645"/>
    </location>
</feature>
<evidence type="ECO:0000256" key="5">
    <source>
        <dbReference type="ARBA" id="ARBA00022801"/>
    </source>
</evidence>
<dbReference type="Pfam" id="PF01447">
    <property type="entry name" value="Peptidase_M4"/>
    <property type="match status" value="1"/>
</dbReference>
<feature type="domain" description="Peptidase M4" evidence="9">
    <location>
        <begin position="359"/>
        <end position="485"/>
    </location>
</feature>
<dbReference type="OrthoDB" id="291295at2"/>
<dbReference type="Gene3D" id="2.30.29.80">
    <property type="match status" value="1"/>
</dbReference>
<evidence type="ECO:0000313" key="12">
    <source>
        <dbReference type="EMBL" id="EWM52276.1"/>
    </source>
</evidence>
<keyword evidence="5" id="KW-0378">Hydrolase</keyword>
<keyword evidence="4" id="KW-0732">Signal</keyword>
<dbReference type="Pfam" id="PF07504">
    <property type="entry name" value="FTP"/>
    <property type="match status" value="1"/>
</dbReference>
<dbReference type="GO" id="GO:0046872">
    <property type="term" value="F:metal ion binding"/>
    <property type="evidence" value="ECO:0007669"/>
    <property type="project" value="UniProtKB-KW"/>
</dbReference>
<dbReference type="SUPFAM" id="SSF55486">
    <property type="entry name" value="Metalloproteases ('zincins'), catalytic domain"/>
    <property type="match status" value="1"/>
</dbReference>
<dbReference type="SUPFAM" id="SSF160113">
    <property type="entry name" value="YegP-like"/>
    <property type="match status" value="1"/>
</dbReference>
<dbReference type="InterPro" id="IPR013856">
    <property type="entry name" value="Peptidase_M4_domain"/>
</dbReference>
<evidence type="ECO:0000256" key="2">
    <source>
        <dbReference type="ARBA" id="ARBA00022670"/>
    </source>
</evidence>
<evidence type="ECO:0000259" key="11">
    <source>
        <dbReference type="Pfam" id="PF07504"/>
    </source>
</evidence>
<accession>W7UB23</accession>
<dbReference type="SUPFAM" id="SSF49464">
    <property type="entry name" value="Carboxypeptidase regulatory domain-like"/>
    <property type="match status" value="1"/>
</dbReference>
<dbReference type="PRINTS" id="PR00730">
    <property type="entry name" value="THERMOLYSIN"/>
</dbReference>
<protein>
    <submittedName>
        <fullName evidence="12">Uncharacterized protein</fullName>
    </submittedName>
</protein>
<evidence type="ECO:0000313" key="13">
    <source>
        <dbReference type="Proteomes" id="UP000019365"/>
    </source>
</evidence>
<dbReference type="Pfam" id="PF02868">
    <property type="entry name" value="Peptidase_M4_C"/>
    <property type="match status" value="1"/>
</dbReference>
<name>W7UB23_RUMFL</name>
<keyword evidence="3" id="KW-0479">Metal-binding</keyword>
<dbReference type="Gene3D" id="3.10.170.10">
    <property type="match status" value="1"/>
</dbReference>
<feature type="active site" description="Proton donor" evidence="8">
    <location>
        <position position="561"/>
    </location>
</feature>
<dbReference type="Gene3D" id="2.100.10.50">
    <property type="match status" value="1"/>
</dbReference>
<evidence type="ECO:0000256" key="7">
    <source>
        <dbReference type="ARBA" id="ARBA00023049"/>
    </source>
</evidence>
<dbReference type="Proteomes" id="UP000019365">
    <property type="component" value="Unassembled WGS sequence"/>
</dbReference>
<dbReference type="InterPro" id="IPR023612">
    <property type="entry name" value="Peptidase_M4"/>
</dbReference>
<dbReference type="InterPro" id="IPR013784">
    <property type="entry name" value="Carb-bd-like_fold"/>
</dbReference>
<dbReference type="AlphaFoldDB" id="W7UB23"/>